<dbReference type="SUPFAM" id="SSF53335">
    <property type="entry name" value="S-adenosyl-L-methionine-dependent methyltransferases"/>
    <property type="match status" value="1"/>
</dbReference>
<evidence type="ECO:0000313" key="1">
    <source>
        <dbReference type="EMBL" id="SUZ89559.1"/>
    </source>
</evidence>
<dbReference type="AlphaFoldDB" id="A0A381RFA2"/>
<proteinExistence type="predicted"/>
<protein>
    <submittedName>
        <fullName evidence="1">Uncharacterized protein</fullName>
    </submittedName>
</protein>
<sequence>MPLVTESGKKYSGLENSKSPELCQRVTIFFDYLNEQIGFPKTDLGRENQVFFNLLLQSAYPEIMIDLADLIYVQHERPAVYLNFDHIHMNLKKDRVVLTESMDQINKKFAVLFQELANTIKDSPILFSDTRMIRLLSESYSIYLFQTENFPWDNPMEMIPTGLKNSIMDVATGLAGFRLIHDWPEDYPKLILTDNLPFIIMGLTHYVKLSGKTNIEILNIDFPDGPFGKRCGCILANKFLHHLQRSERKKFLQWAIEVLDTDGILLILDTDLEYQILRRAQNQKYCEKLINGYKETLVEIEENFCETLIQDVRHVGFDVSHFDFHEYEDETDAYSQNPGDNLSIKFIGLEIMANKI</sequence>
<accession>A0A381RFA2</accession>
<name>A0A381RFA2_9ZZZZ</name>
<organism evidence="1">
    <name type="scientific">marine metagenome</name>
    <dbReference type="NCBI Taxonomy" id="408172"/>
    <lineage>
        <taxon>unclassified sequences</taxon>
        <taxon>metagenomes</taxon>
        <taxon>ecological metagenomes</taxon>
    </lineage>
</organism>
<dbReference type="EMBL" id="UINC01001822">
    <property type="protein sequence ID" value="SUZ89559.1"/>
    <property type="molecule type" value="Genomic_DNA"/>
</dbReference>
<gene>
    <name evidence="1" type="ORF">METZ01_LOCUS42413</name>
</gene>
<dbReference type="Gene3D" id="3.40.50.150">
    <property type="entry name" value="Vaccinia Virus protein VP39"/>
    <property type="match status" value="1"/>
</dbReference>
<dbReference type="InterPro" id="IPR029063">
    <property type="entry name" value="SAM-dependent_MTases_sf"/>
</dbReference>
<reference evidence="1" key="1">
    <citation type="submission" date="2018-05" db="EMBL/GenBank/DDBJ databases">
        <authorList>
            <person name="Lanie J.A."/>
            <person name="Ng W.-L."/>
            <person name="Kazmierczak K.M."/>
            <person name="Andrzejewski T.M."/>
            <person name="Davidsen T.M."/>
            <person name="Wayne K.J."/>
            <person name="Tettelin H."/>
            <person name="Glass J.I."/>
            <person name="Rusch D."/>
            <person name="Podicherti R."/>
            <person name="Tsui H.-C.T."/>
            <person name="Winkler M.E."/>
        </authorList>
    </citation>
    <scope>NUCLEOTIDE SEQUENCE</scope>
</reference>